<protein>
    <submittedName>
        <fullName evidence="7">Putative transposase</fullName>
    </submittedName>
</protein>
<gene>
    <name evidence="7" type="ORF">LFTS_01210</name>
</gene>
<name>A0A2I2MGY6_9BACT</name>
<evidence type="ECO:0000313" key="7">
    <source>
        <dbReference type="EMBL" id="SOU92583.1"/>
    </source>
</evidence>
<feature type="domain" description="Cas12f1-like TNB" evidence="6">
    <location>
        <begin position="104"/>
        <end position="170"/>
    </location>
</feature>
<accession>A0A2I2MGY6</accession>
<dbReference type="AlphaFoldDB" id="A0A2I2MGY6"/>
<dbReference type="GO" id="GO:0032196">
    <property type="term" value="P:transposition"/>
    <property type="evidence" value="ECO:0007669"/>
    <property type="project" value="UniProtKB-KW"/>
</dbReference>
<dbReference type="GO" id="GO:0006310">
    <property type="term" value="P:DNA recombination"/>
    <property type="evidence" value="ECO:0007669"/>
    <property type="project" value="UniProtKB-KW"/>
</dbReference>
<evidence type="ECO:0000256" key="2">
    <source>
        <dbReference type="ARBA" id="ARBA00022578"/>
    </source>
</evidence>
<evidence type="ECO:0000256" key="1">
    <source>
        <dbReference type="ARBA" id="ARBA00008761"/>
    </source>
</evidence>
<organism evidence="7">
    <name type="scientific">Leptospirillum ferriphilum</name>
    <dbReference type="NCBI Taxonomy" id="178606"/>
    <lineage>
        <taxon>Bacteria</taxon>
        <taxon>Pseudomonadati</taxon>
        <taxon>Nitrospirota</taxon>
        <taxon>Nitrospiria</taxon>
        <taxon>Nitrospirales</taxon>
        <taxon>Nitrospiraceae</taxon>
        <taxon>Leptospirillum</taxon>
    </lineage>
</organism>
<reference evidence="7" key="1">
    <citation type="submission" date="2017-12" db="EMBL/GenBank/DDBJ databases">
        <authorList>
            <consortium name="SysMetEx"/>
        </authorList>
    </citation>
    <scope>NUCLEOTIDE SEQUENCE</scope>
    <source>
        <strain evidence="7">Pb_238</strain>
    </source>
</reference>
<evidence type="ECO:0000259" key="5">
    <source>
        <dbReference type="Pfam" id="PF01385"/>
    </source>
</evidence>
<dbReference type="GO" id="GO:0003677">
    <property type="term" value="F:DNA binding"/>
    <property type="evidence" value="ECO:0007669"/>
    <property type="project" value="UniProtKB-KW"/>
</dbReference>
<sequence>MKRAEDRLRWEQRKLSRKYRKGPKSRNYRKKKIRVARAHERVANMRLDFLHKASTSIGETQAVVVVEGLKIRNMTKSARGTKESPGRKVRQKSGLNRSILSRGWGTFLALLGYKLERRGGRLVRVDPKNTSRTCFFCGHIAAENRPDQTAFRCVSCGHEDHADANAAKNILRAGQARSACSPGEPGEFVA</sequence>
<evidence type="ECO:0000256" key="4">
    <source>
        <dbReference type="ARBA" id="ARBA00023172"/>
    </source>
</evidence>
<evidence type="ECO:0000259" key="6">
    <source>
        <dbReference type="Pfam" id="PF07282"/>
    </source>
</evidence>
<dbReference type="Pfam" id="PF07282">
    <property type="entry name" value="Cas12f1-like_TNB"/>
    <property type="match status" value="1"/>
</dbReference>
<evidence type="ECO:0000256" key="3">
    <source>
        <dbReference type="ARBA" id="ARBA00023125"/>
    </source>
</evidence>
<proteinExistence type="inferred from homology"/>
<feature type="domain" description="Probable transposase IS891/IS1136/IS1341" evidence="5">
    <location>
        <begin position="2"/>
        <end position="77"/>
    </location>
</feature>
<comment type="similarity">
    <text evidence="1">In the C-terminal section; belongs to the transposase 35 family.</text>
</comment>
<dbReference type="Pfam" id="PF01385">
    <property type="entry name" value="OrfB_IS605"/>
    <property type="match status" value="1"/>
</dbReference>
<dbReference type="NCBIfam" id="NF040570">
    <property type="entry name" value="guided_TnpB"/>
    <property type="match status" value="1"/>
</dbReference>
<keyword evidence="4" id="KW-0233">DNA recombination</keyword>
<dbReference type="EMBL" id="LT966316">
    <property type="protein sequence ID" value="SOU92583.1"/>
    <property type="molecule type" value="Genomic_DNA"/>
</dbReference>
<keyword evidence="2" id="KW-0815">Transposition</keyword>
<dbReference type="InterPro" id="IPR001959">
    <property type="entry name" value="Transposase"/>
</dbReference>
<dbReference type="InterPro" id="IPR010095">
    <property type="entry name" value="Cas12f1-like_TNB"/>
</dbReference>
<keyword evidence="3" id="KW-0238">DNA-binding</keyword>